<organism evidence="2 3">
    <name type="scientific">Emticicia oligotrophica (strain DSM 17448 / CIP 109782 / MTCC 6937 / GPTSA100-15)</name>
    <dbReference type="NCBI Taxonomy" id="929562"/>
    <lineage>
        <taxon>Bacteria</taxon>
        <taxon>Pseudomonadati</taxon>
        <taxon>Bacteroidota</taxon>
        <taxon>Cytophagia</taxon>
        <taxon>Cytophagales</taxon>
        <taxon>Leadbetterellaceae</taxon>
        <taxon>Emticicia</taxon>
    </lineage>
</organism>
<feature type="transmembrane region" description="Helical" evidence="1">
    <location>
        <begin position="128"/>
        <end position="149"/>
    </location>
</feature>
<evidence type="ECO:0000256" key="1">
    <source>
        <dbReference type="SAM" id="Phobius"/>
    </source>
</evidence>
<feature type="transmembrane region" description="Helical" evidence="1">
    <location>
        <begin position="46"/>
        <end position="65"/>
    </location>
</feature>
<keyword evidence="1" id="KW-0472">Membrane</keyword>
<sequence>MISLDIYGQISKHYTLVWIFKALHLPFLAYYFYTCRKSKLEILDKLILLSIFIAFAGSWIAYLIIHDNLAFNILTAVTIIEGQINLFILSKISKRVNVSSKNDIWSISLTLIIAIGFIYLTFPKFATLTQILVLIAMIQLSLMCVYGFFRKEIHILISGSIATIILCNILSVVGIFLVKITYDYLWIMGLLYLSKYMFVEGILKSKKLIY</sequence>
<protein>
    <submittedName>
        <fullName evidence="2">Uncharacterized protein</fullName>
    </submittedName>
</protein>
<proteinExistence type="predicted"/>
<evidence type="ECO:0000313" key="3">
    <source>
        <dbReference type="Proteomes" id="UP000002875"/>
    </source>
</evidence>
<feature type="transmembrane region" description="Helical" evidence="1">
    <location>
        <begin position="15"/>
        <end position="34"/>
    </location>
</feature>
<keyword evidence="3" id="KW-1185">Reference proteome</keyword>
<accession>A0ABM5MZ46</accession>
<keyword evidence="1" id="KW-0812">Transmembrane</keyword>
<reference evidence="2 3" key="1">
    <citation type="submission" date="2011-07" db="EMBL/GenBank/DDBJ databases">
        <title>The complete genome of chromosome of Emticicia oligotrophica DSM 17448.</title>
        <authorList>
            <consortium name="US DOE Joint Genome Institute (JGI-PGF)"/>
            <person name="Lucas S."/>
            <person name="Han J."/>
            <person name="Lapidus A."/>
            <person name="Bruce D."/>
            <person name="Goodwin L."/>
            <person name="Pitluck S."/>
            <person name="Peters L."/>
            <person name="Kyrpides N."/>
            <person name="Mavromatis K."/>
            <person name="Ivanova N."/>
            <person name="Ovchinnikova G."/>
            <person name="Teshima H."/>
            <person name="Detter J.C."/>
            <person name="Tapia R."/>
            <person name="Han C."/>
            <person name="Land M."/>
            <person name="Hauser L."/>
            <person name="Markowitz V."/>
            <person name="Cheng J.-F."/>
            <person name="Hugenholtz P."/>
            <person name="Woyke T."/>
            <person name="Wu D."/>
            <person name="Tindall B."/>
            <person name="Pomrenke H."/>
            <person name="Brambilla E."/>
            <person name="Klenk H.-P."/>
            <person name="Eisen J.A."/>
        </authorList>
    </citation>
    <scope>NUCLEOTIDE SEQUENCE [LARGE SCALE GENOMIC DNA]</scope>
    <source>
        <strain evidence="2 3">DSM 17448</strain>
    </source>
</reference>
<name>A0ABM5MZ46_EMTOG</name>
<feature type="transmembrane region" description="Helical" evidence="1">
    <location>
        <begin position="104"/>
        <end position="122"/>
    </location>
</feature>
<keyword evidence="1" id="KW-1133">Transmembrane helix</keyword>
<dbReference type="EMBL" id="CP002961">
    <property type="protein sequence ID" value="AFK02395.1"/>
    <property type="molecule type" value="Genomic_DNA"/>
</dbReference>
<feature type="transmembrane region" description="Helical" evidence="1">
    <location>
        <begin position="71"/>
        <end position="92"/>
    </location>
</feature>
<feature type="transmembrane region" description="Helical" evidence="1">
    <location>
        <begin position="156"/>
        <end position="178"/>
    </location>
</feature>
<feature type="transmembrane region" description="Helical" evidence="1">
    <location>
        <begin position="184"/>
        <end position="203"/>
    </location>
</feature>
<evidence type="ECO:0000313" key="2">
    <source>
        <dbReference type="EMBL" id="AFK02395.1"/>
    </source>
</evidence>
<dbReference type="RefSeq" id="WP_015028095.1">
    <property type="nucleotide sequence ID" value="NC_018748.1"/>
</dbReference>
<dbReference type="Proteomes" id="UP000002875">
    <property type="component" value="Chromosome"/>
</dbReference>
<gene>
    <name evidence="2" type="ordered locus">Emtol_1246</name>
</gene>